<dbReference type="SMART" id="SM00318">
    <property type="entry name" value="SNc"/>
    <property type="match status" value="1"/>
</dbReference>
<keyword evidence="2" id="KW-0732">Signal</keyword>
<dbReference type="Proteomes" id="UP000267246">
    <property type="component" value="Unassembled WGS sequence"/>
</dbReference>
<feature type="domain" description="TNase-like" evidence="3">
    <location>
        <begin position="93"/>
        <end position="231"/>
    </location>
</feature>
<evidence type="ECO:0000313" key="4">
    <source>
        <dbReference type="EMBL" id="RMA79034.1"/>
    </source>
</evidence>
<dbReference type="InterPro" id="IPR016071">
    <property type="entry name" value="Staphylococal_nuclease_OB-fold"/>
</dbReference>
<dbReference type="PROSITE" id="PS50830">
    <property type="entry name" value="TNASE_3"/>
    <property type="match status" value="1"/>
</dbReference>
<dbReference type="SUPFAM" id="SSF50199">
    <property type="entry name" value="Staphylococcal nuclease"/>
    <property type="match status" value="1"/>
</dbReference>
<dbReference type="OrthoDB" id="401280at2"/>
<accession>A0A3M0A3L1</accession>
<sequence length="242" mass="27536">MKAKKLFKCLSLVVTPLVALPLVAASCVDSKKKPQDQKKPTPQPKPKPKPQPQPQPTPTGDALADWKKQFPKYKIVNSYQAVDTAVEINRYNIFDGDTFQDIEHNDKVRFAGIDTPEISKAKNPTQKKYGIAAKTRLAEFMAKSEKTFVVPQHTNNGFRGDYGRVIAIVYAYIDKKWVNVCLEMVRLGFGKKAYISINHGDKFYTPNTEYYNDLLNAEREARNKKLGIWKNSGEIKDIYPHK</sequence>
<feature type="compositionally biased region" description="Basic and acidic residues" evidence="1">
    <location>
        <begin position="29"/>
        <end position="39"/>
    </location>
</feature>
<proteinExistence type="predicted"/>
<feature type="region of interest" description="Disordered" evidence="1">
    <location>
        <begin position="29"/>
        <end position="63"/>
    </location>
</feature>
<evidence type="ECO:0000313" key="5">
    <source>
        <dbReference type="Proteomes" id="UP000267246"/>
    </source>
</evidence>
<name>A0A3M0A3L1_9BACT</name>
<dbReference type="PROSITE" id="PS51257">
    <property type="entry name" value="PROKAR_LIPOPROTEIN"/>
    <property type="match status" value="1"/>
</dbReference>
<keyword evidence="5" id="KW-1185">Reference proteome</keyword>
<gene>
    <name evidence="4" type="ORF">JN00_0079</name>
</gene>
<dbReference type="InterPro" id="IPR035437">
    <property type="entry name" value="SNase_OB-fold_sf"/>
</dbReference>
<dbReference type="AlphaFoldDB" id="A0A3M0A3L1"/>
<organism evidence="4 5">
    <name type="scientific">Metamycoplasma subdolum</name>
    <dbReference type="NCBI Taxonomy" id="92407"/>
    <lineage>
        <taxon>Bacteria</taxon>
        <taxon>Bacillati</taxon>
        <taxon>Mycoplasmatota</taxon>
        <taxon>Mycoplasmoidales</taxon>
        <taxon>Metamycoplasmataceae</taxon>
        <taxon>Metamycoplasma</taxon>
    </lineage>
</organism>
<protein>
    <submittedName>
        <fullName evidence="4">Micrococcal nuclease</fullName>
    </submittedName>
</protein>
<dbReference type="RefSeq" id="WP_121940576.1">
    <property type="nucleotide sequence ID" value="NZ_CP137846.1"/>
</dbReference>
<evidence type="ECO:0000256" key="2">
    <source>
        <dbReference type="SAM" id="SignalP"/>
    </source>
</evidence>
<dbReference type="Gene3D" id="2.40.50.90">
    <property type="match status" value="1"/>
</dbReference>
<comment type="caution">
    <text evidence="4">The sequence shown here is derived from an EMBL/GenBank/DDBJ whole genome shotgun (WGS) entry which is preliminary data.</text>
</comment>
<reference evidence="4 5" key="1">
    <citation type="submission" date="2018-10" db="EMBL/GenBank/DDBJ databases">
        <title>Genomic Encyclopedia of Archaeal and Bacterial Type Strains, Phase II (KMG-II): from individual species to whole genera.</title>
        <authorList>
            <person name="Goeker M."/>
        </authorList>
    </citation>
    <scope>NUCLEOTIDE SEQUENCE [LARGE SCALE GENOMIC DNA]</scope>
    <source>
        <strain evidence="4 5">ATCC 29870</strain>
    </source>
</reference>
<evidence type="ECO:0000256" key="1">
    <source>
        <dbReference type="SAM" id="MobiDB-lite"/>
    </source>
</evidence>
<feature type="signal peptide" evidence="2">
    <location>
        <begin position="1"/>
        <end position="24"/>
    </location>
</feature>
<dbReference type="Pfam" id="PF00565">
    <property type="entry name" value="SNase"/>
    <property type="match status" value="1"/>
</dbReference>
<feature type="compositionally biased region" description="Pro residues" evidence="1">
    <location>
        <begin position="41"/>
        <end position="57"/>
    </location>
</feature>
<feature type="chain" id="PRO_5018042570" evidence="2">
    <location>
        <begin position="25"/>
        <end position="242"/>
    </location>
</feature>
<dbReference type="EMBL" id="REFI01000005">
    <property type="protein sequence ID" value="RMA79034.1"/>
    <property type="molecule type" value="Genomic_DNA"/>
</dbReference>
<evidence type="ECO:0000259" key="3">
    <source>
        <dbReference type="PROSITE" id="PS50830"/>
    </source>
</evidence>